<name>A0ABT0RQ88_9SPHN</name>
<comment type="caution">
    <text evidence="3">The sequence shown here is derived from an EMBL/GenBank/DDBJ whole genome shotgun (WGS) entry which is preliminary data.</text>
</comment>
<feature type="compositionally biased region" description="Basic and acidic residues" evidence="1">
    <location>
        <begin position="64"/>
        <end position="73"/>
    </location>
</feature>
<proteinExistence type="predicted"/>
<feature type="compositionally biased region" description="Gly residues" evidence="1">
    <location>
        <begin position="124"/>
        <end position="150"/>
    </location>
</feature>
<feature type="transmembrane region" description="Helical" evidence="2">
    <location>
        <begin position="12"/>
        <end position="30"/>
    </location>
</feature>
<sequence>MYRSDLNKGDKAGSITMVVLIHAALAYAFLNLSGTMQVIRDEVIPQLIDVDVEPPPPPVVEVAVKEKPKDKEGASSPENIKSTATPVVAPKPRIQLPVPPPMPVAEKPNTGADPTQGAAPVAGPGTGAGGIGNGTGAGGSGNGRGGGGSGAVVRPSLLTPKLGGRDYPREVLNQWPRGAPVFIRFHVDVAGRPFGCEVMRSSGNRAVDQWTCSLAMSKLRYRPATDANGRAVIDWSGYAQEPVGS</sequence>
<keyword evidence="4" id="KW-1185">Reference proteome</keyword>
<accession>A0ABT0RQ88</accession>
<dbReference type="Proteomes" id="UP001165363">
    <property type="component" value="Unassembled WGS sequence"/>
</dbReference>
<dbReference type="RefSeq" id="WP_249849034.1">
    <property type="nucleotide sequence ID" value="NZ_JAMGBD010000002.1"/>
</dbReference>
<feature type="compositionally biased region" description="Polar residues" evidence="1">
    <location>
        <begin position="76"/>
        <end position="85"/>
    </location>
</feature>
<evidence type="ECO:0000256" key="1">
    <source>
        <dbReference type="SAM" id="MobiDB-lite"/>
    </source>
</evidence>
<keyword evidence="2" id="KW-0812">Transmembrane</keyword>
<organism evidence="3 4">
    <name type="scientific">Sphingomonas alba</name>
    <dbReference type="NCBI Taxonomy" id="2908208"/>
    <lineage>
        <taxon>Bacteria</taxon>
        <taxon>Pseudomonadati</taxon>
        <taxon>Pseudomonadota</taxon>
        <taxon>Alphaproteobacteria</taxon>
        <taxon>Sphingomonadales</taxon>
        <taxon>Sphingomonadaceae</taxon>
        <taxon>Sphingomonas</taxon>
    </lineage>
</organism>
<keyword evidence="2" id="KW-1133">Transmembrane helix</keyword>
<dbReference type="Gene3D" id="3.30.1150.10">
    <property type="match status" value="1"/>
</dbReference>
<reference evidence="3" key="1">
    <citation type="submission" date="2022-05" db="EMBL/GenBank/DDBJ databases">
        <authorList>
            <person name="Jo J.-H."/>
            <person name="Im W.-T."/>
        </authorList>
    </citation>
    <scope>NUCLEOTIDE SEQUENCE</scope>
    <source>
        <strain evidence="3">SE158</strain>
    </source>
</reference>
<evidence type="ECO:0000313" key="4">
    <source>
        <dbReference type="Proteomes" id="UP001165363"/>
    </source>
</evidence>
<evidence type="ECO:0000313" key="3">
    <source>
        <dbReference type="EMBL" id="MCL6684637.1"/>
    </source>
</evidence>
<gene>
    <name evidence="3" type="ORF">LZ536_12120</name>
</gene>
<dbReference type="SUPFAM" id="SSF74653">
    <property type="entry name" value="TolA/TonB C-terminal domain"/>
    <property type="match status" value="1"/>
</dbReference>
<keyword evidence="2" id="KW-0472">Membrane</keyword>
<dbReference type="EMBL" id="JAMGBD010000002">
    <property type="protein sequence ID" value="MCL6684637.1"/>
    <property type="molecule type" value="Genomic_DNA"/>
</dbReference>
<evidence type="ECO:0000256" key="2">
    <source>
        <dbReference type="SAM" id="Phobius"/>
    </source>
</evidence>
<protein>
    <submittedName>
        <fullName evidence="3">Energy transducer TonB</fullName>
    </submittedName>
</protein>
<feature type="region of interest" description="Disordered" evidence="1">
    <location>
        <begin position="64"/>
        <end position="167"/>
    </location>
</feature>